<keyword evidence="1" id="KW-0521">NADP</keyword>
<dbReference type="STRING" id="1230905.A0A1G4K3R8"/>
<dbReference type="EMBL" id="LT598467">
    <property type="protein sequence ID" value="SCU98332.1"/>
    <property type="molecule type" value="Genomic_DNA"/>
</dbReference>
<sequence length="297" mass="31335">MSNTLSRDFVEKGAWKEGLFEGKVAFVTGGAGTICRVQTEALVLLGCKAAIVGRNKTKTEQAAREIAALGPSADCVLPISNVDVRDMGQMEDAVRQTVEKFGRIDFVIAGAAGNFVAPFHSLSANAFKSVVSIDLLGSFNTAKACFPELVKTKGAILFVSATFHYYGVPYQSHVGAAKAGIDALSNSLAVELGVLGIRCNCLAPGAIAGTEGISRLSQEDPEKAYGKRVPLQRLGTTTDIANSTVFLFSPAASYVTGTVQVVDGGMWHIGTHFSHDLYPKGLLPENYNNSASVNANL</sequence>
<dbReference type="InterPro" id="IPR045017">
    <property type="entry name" value="DECR2-like"/>
</dbReference>
<dbReference type="OrthoDB" id="2136131at2759"/>
<comment type="catalytic activity">
    <reaction evidence="4">
        <text>a (2E,4E)-dienoyl-CoA + NADPH + H(+) = a 4,5-saturated-(3E)-enoyl-CoA + NADP(+)</text>
        <dbReference type="Rhea" id="RHEA:45912"/>
        <dbReference type="ChEBI" id="CHEBI:15378"/>
        <dbReference type="ChEBI" id="CHEBI:57783"/>
        <dbReference type="ChEBI" id="CHEBI:58349"/>
        <dbReference type="ChEBI" id="CHEBI:85101"/>
        <dbReference type="ChEBI" id="CHEBI:85493"/>
        <dbReference type="EC" id="1.3.1.124"/>
    </reaction>
</comment>
<evidence type="ECO:0000313" key="7">
    <source>
        <dbReference type="Proteomes" id="UP000191024"/>
    </source>
</evidence>
<proteinExistence type="predicted"/>
<dbReference type="Proteomes" id="UP000191024">
    <property type="component" value="Chromosome F"/>
</dbReference>
<keyword evidence="7" id="KW-1185">Reference proteome</keyword>
<dbReference type="Pfam" id="PF13561">
    <property type="entry name" value="adh_short_C2"/>
    <property type="match status" value="1"/>
</dbReference>
<dbReference type="PANTHER" id="PTHR43296">
    <property type="entry name" value="PEROXISOMAL 2,4-DIENOYL-COA REDUCTASE"/>
    <property type="match status" value="1"/>
</dbReference>
<dbReference type="AlphaFoldDB" id="A0A1G4K3R8"/>
<dbReference type="GO" id="GO:0005777">
    <property type="term" value="C:peroxisome"/>
    <property type="evidence" value="ECO:0007669"/>
    <property type="project" value="TreeGrafter"/>
</dbReference>
<dbReference type="InterPro" id="IPR036291">
    <property type="entry name" value="NAD(P)-bd_dom_sf"/>
</dbReference>
<keyword evidence="2" id="KW-0560">Oxidoreductase</keyword>
<dbReference type="CDD" id="cd05369">
    <property type="entry name" value="TER_DECR_SDR_a"/>
    <property type="match status" value="1"/>
</dbReference>
<dbReference type="PRINTS" id="PR00081">
    <property type="entry name" value="GDHRDH"/>
</dbReference>
<gene>
    <name evidence="6" type="ORF">LAMI_0F14158G</name>
</gene>
<evidence type="ECO:0000256" key="1">
    <source>
        <dbReference type="ARBA" id="ARBA00022857"/>
    </source>
</evidence>
<reference evidence="7" key="1">
    <citation type="submission" date="2016-03" db="EMBL/GenBank/DDBJ databases">
        <authorList>
            <person name="Devillers H."/>
        </authorList>
    </citation>
    <scope>NUCLEOTIDE SEQUENCE [LARGE SCALE GENOMIC DNA]</scope>
</reference>
<evidence type="ECO:0000256" key="2">
    <source>
        <dbReference type="ARBA" id="ARBA00023002"/>
    </source>
</evidence>
<protein>
    <recommendedName>
        <fullName evidence="3">2,4-dienoyl-CoA reductase [(3E)-enoyl-CoA-producing]</fullName>
        <ecNumber evidence="3">1.3.1.124</ecNumber>
    </recommendedName>
</protein>
<evidence type="ECO:0000256" key="5">
    <source>
        <dbReference type="ARBA" id="ARBA00048340"/>
    </source>
</evidence>
<dbReference type="InterPro" id="IPR002347">
    <property type="entry name" value="SDR_fam"/>
</dbReference>
<dbReference type="PANTHER" id="PTHR43296:SF2">
    <property type="entry name" value="PEROXISOMAL 2,4-DIENOYL-COA REDUCTASE [(3E)-ENOYL-COA-PRODUCING]"/>
    <property type="match status" value="1"/>
</dbReference>
<name>A0A1G4K3R8_9SACH</name>
<dbReference type="SUPFAM" id="SSF51735">
    <property type="entry name" value="NAD(P)-binding Rossmann-fold domains"/>
    <property type="match status" value="1"/>
</dbReference>
<evidence type="ECO:0000256" key="3">
    <source>
        <dbReference type="ARBA" id="ARBA00026117"/>
    </source>
</evidence>
<comment type="catalytic activity">
    <reaction evidence="5">
        <text>a (2E,4Z)-dienoyl-CoA + NADPH + H(+) = a 4,5-saturated-(3E)-enoyl-CoA + NADP(+)</text>
        <dbReference type="Rhea" id="RHEA:61892"/>
        <dbReference type="ChEBI" id="CHEBI:15378"/>
        <dbReference type="ChEBI" id="CHEBI:57783"/>
        <dbReference type="ChEBI" id="CHEBI:58349"/>
        <dbReference type="ChEBI" id="CHEBI:85099"/>
        <dbReference type="ChEBI" id="CHEBI:85493"/>
        <dbReference type="EC" id="1.3.1.124"/>
    </reaction>
</comment>
<accession>A0A1G4K3R8</accession>
<evidence type="ECO:0000313" key="6">
    <source>
        <dbReference type="EMBL" id="SCU98332.1"/>
    </source>
</evidence>
<organism evidence="6 7">
    <name type="scientific">Lachancea mirantina</name>
    <dbReference type="NCBI Taxonomy" id="1230905"/>
    <lineage>
        <taxon>Eukaryota</taxon>
        <taxon>Fungi</taxon>
        <taxon>Dikarya</taxon>
        <taxon>Ascomycota</taxon>
        <taxon>Saccharomycotina</taxon>
        <taxon>Saccharomycetes</taxon>
        <taxon>Saccharomycetales</taxon>
        <taxon>Saccharomycetaceae</taxon>
        <taxon>Lachancea</taxon>
    </lineage>
</organism>
<dbReference type="GO" id="GO:0009062">
    <property type="term" value="P:fatty acid catabolic process"/>
    <property type="evidence" value="ECO:0007669"/>
    <property type="project" value="InterPro"/>
</dbReference>
<evidence type="ECO:0000256" key="4">
    <source>
        <dbReference type="ARBA" id="ARBA00048009"/>
    </source>
</evidence>
<dbReference type="Gene3D" id="3.40.50.720">
    <property type="entry name" value="NAD(P)-binding Rossmann-like Domain"/>
    <property type="match status" value="1"/>
</dbReference>
<dbReference type="GO" id="GO:0008670">
    <property type="term" value="F:2,4-dienoyl-CoA reductase (NADPH) activity"/>
    <property type="evidence" value="ECO:0007669"/>
    <property type="project" value="InterPro"/>
</dbReference>
<dbReference type="EC" id="1.3.1.124" evidence="3"/>